<keyword evidence="1" id="KW-0812">Transmembrane</keyword>
<evidence type="ECO:0000256" key="1">
    <source>
        <dbReference type="SAM" id="Phobius"/>
    </source>
</evidence>
<comment type="caution">
    <text evidence="2">The sequence shown here is derived from an EMBL/GenBank/DDBJ whole genome shotgun (WGS) entry which is preliminary data.</text>
</comment>
<proteinExistence type="predicted"/>
<dbReference type="EMBL" id="JACHND010000001">
    <property type="protein sequence ID" value="MBB4702499.1"/>
    <property type="molecule type" value="Genomic_DNA"/>
</dbReference>
<keyword evidence="3" id="KW-1185">Reference proteome</keyword>
<keyword evidence="1" id="KW-0472">Membrane</keyword>
<keyword evidence="2" id="KW-0238">DNA-binding</keyword>
<dbReference type="SUPFAM" id="SSF46785">
    <property type="entry name" value="Winged helix' DNA-binding domain"/>
    <property type="match status" value="1"/>
</dbReference>
<feature type="transmembrane region" description="Helical" evidence="1">
    <location>
        <begin position="12"/>
        <end position="37"/>
    </location>
</feature>
<protein>
    <submittedName>
        <fullName evidence="2">DNA-binding transcriptional ArsR family regulator</fullName>
    </submittedName>
</protein>
<reference evidence="2 3" key="1">
    <citation type="submission" date="2020-08" db="EMBL/GenBank/DDBJ databases">
        <title>Sequencing the genomes of 1000 actinobacteria strains.</title>
        <authorList>
            <person name="Klenk H.-P."/>
        </authorList>
    </citation>
    <scope>NUCLEOTIDE SEQUENCE [LARGE SCALE GENOMIC DNA]</scope>
    <source>
        <strain evidence="2 3">DSM 45784</strain>
    </source>
</reference>
<dbReference type="CDD" id="cd00090">
    <property type="entry name" value="HTH_ARSR"/>
    <property type="match status" value="1"/>
</dbReference>
<dbReference type="InterPro" id="IPR036390">
    <property type="entry name" value="WH_DNA-bd_sf"/>
</dbReference>
<dbReference type="InterPro" id="IPR011991">
    <property type="entry name" value="ArsR-like_HTH"/>
</dbReference>
<dbReference type="GO" id="GO:0003677">
    <property type="term" value="F:DNA binding"/>
    <property type="evidence" value="ECO:0007669"/>
    <property type="project" value="UniProtKB-KW"/>
</dbReference>
<dbReference type="Gene3D" id="1.10.10.10">
    <property type="entry name" value="Winged helix-like DNA-binding domain superfamily/Winged helix DNA-binding domain"/>
    <property type="match status" value="1"/>
</dbReference>
<gene>
    <name evidence="2" type="ORF">BJ982_004043</name>
</gene>
<sequence>MRTTLSVERPQSVPVAVALAPGVSMLALITDALGGRLRGAPESWRRMIRSVAVPGDGPIVRSLATPGYSVVPDLVFPGTPTGDISVETQIEILRDLPGQALLDDLAAVTGGRVPPHWRAAAERPRAWLHGYAGLLERVWSVMGDVWTRARPLMDREIERVAIAAARGSMDAVLNDLHAGCMFQDGAFSFPDTEPARFHIGSRRLVLMPMITGPTSMVSNLDGPEVVWIGYPLPLAGTLASRAPRERHGGDALVLLMGEARAAILTSLERPLTMGRLAEITRHAPNAVTYHCDRLETAGLIHRQRSGREIHVERTDRATALVHLLGS</sequence>
<dbReference type="Proteomes" id="UP000542210">
    <property type="component" value="Unassembled WGS sequence"/>
</dbReference>
<organism evidence="2 3">
    <name type="scientific">Sphaerisporangium siamense</name>
    <dbReference type="NCBI Taxonomy" id="795645"/>
    <lineage>
        <taxon>Bacteria</taxon>
        <taxon>Bacillati</taxon>
        <taxon>Actinomycetota</taxon>
        <taxon>Actinomycetes</taxon>
        <taxon>Streptosporangiales</taxon>
        <taxon>Streptosporangiaceae</taxon>
        <taxon>Sphaerisporangium</taxon>
    </lineage>
</organism>
<dbReference type="AlphaFoldDB" id="A0A7W7D9K8"/>
<evidence type="ECO:0000313" key="2">
    <source>
        <dbReference type="EMBL" id="MBB4702499.1"/>
    </source>
</evidence>
<name>A0A7W7D9K8_9ACTN</name>
<evidence type="ECO:0000313" key="3">
    <source>
        <dbReference type="Proteomes" id="UP000542210"/>
    </source>
</evidence>
<accession>A0A7W7D9K8</accession>
<dbReference type="RefSeq" id="WP_184882305.1">
    <property type="nucleotide sequence ID" value="NZ_BOOV01000033.1"/>
</dbReference>
<keyword evidence="1" id="KW-1133">Transmembrane helix</keyword>
<dbReference type="InterPro" id="IPR036388">
    <property type="entry name" value="WH-like_DNA-bd_sf"/>
</dbReference>